<accession>A0A269PG19</accession>
<organism evidence="1 2">
    <name type="scientific">Corynebacterium hadale</name>
    <dbReference type="NCBI Taxonomy" id="2026255"/>
    <lineage>
        <taxon>Bacteria</taxon>
        <taxon>Bacillati</taxon>
        <taxon>Actinomycetota</taxon>
        <taxon>Actinomycetes</taxon>
        <taxon>Mycobacteriales</taxon>
        <taxon>Corynebacteriaceae</taxon>
        <taxon>Corynebacterium</taxon>
    </lineage>
</organism>
<comment type="caution">
    <text evidence="1">The sequence shown here is derived from an EMBL/GenBank/DDBJ whole genome shotgun (WGS) entry which is preliminary data.</text>
</comment>
<dbReference type="AlphaFoldDB" id="A0A269PG19"/>
<sequence length="95" mass="10482">MKYLLKRPDSSDLTVDVRHGDKLRAEREMMARGFGTPQEASMTWLTLAAWRAAQRADLAVPDDFDEFANSIEDMVQDAAAEGDAAPFPEAQHTAG</sequence>
<proteinExistence type="predicted"/>
<dbReference type="RefSeq" id="WP_095275384.1">
    <property type="nucleotide sequence ID" value="NZ_CP047655.1"/>
</dbReference>
<gene>
    <name evidence="1" type="ORF">CIG21_01680</name>
</gene>
<reference evidence="1 2" key="1">
    <citation type="submission" date="2017-08" db="EMBL/GenBank/DDBJ databases">
        <authorList>
            <person name="de Groot N.N."/>
        </authorList>
    </citation>
    <scope>NUCLEOTIDE SEQUENCE [LARGE SCALE GENOMIC DNA]</scope>
    <source>
        <strain evidence="1 2">NBT06-6</strain>
    </source>
</reference>
<evidence type="ECO:0000313" key="1">
    <source>
        <dbReference type="EMBL" id="PAJ70918.1"/>
    </source>
</evidence>
<evidence type="ECO:0000313" key="2">
    <source>
        <dbReference type="Proteomes" id="UP000215771"/>
    </source>
</evidence>
<dbReference type="Proteomes" id="UP000215771">
    <property type="component" value="Unassembled WGS sequence"/>
</dbReference>
<protein>
    <submittedName>
        <fullName evidence="1">Uncharacterized protein</fullName>
    </submittedName>
</protein>
<dbReference type="EMBL" id="NQMQ01000002">
    <property type="protein sequence ID" value="PAJ70918.1"/>
    <property type="molecule type" value="Genomic_DNA"/>
</dbReference>
<name>A0A269PG19_9CORY</name>